<feature type="transmembrane region" description="Helical" evidence="1">
    <location>
        <begin position="39"/>
        <end position="60"/>
    </location>
</feature>
<feature type="transmembrane region" description="Helical" evidence="1">
    <location>
        <begin position="155"/>
        <end position="178"/>
    </location>
</feature>
<reference evidence="2" key="2">
    <citation type="submission" date="2021-04" db="EMBL/GenBank/DDBJ databases">
        <authorList>
            <person name="Gilroy R."/>
        </authorList>
    </citation>
    <scope>NUCLEOTIDE SEQUENCE</scope>
    <source>
        <strain evidence="2">B5_2728</strain>
    </source>
</reference>
<sequence>MSLLIVTALSTSFLDSLNPSAIAQQMLLQAMLPKKRNIWYFIAGIGLANFALGLCIYYGLASTLHRLQTWFFAICRLPLSLLAILAGLVLLGVGMVQLIKTRAGSLDADTPKQPVSLSPLSLFTMGAVFCGVELTSALPYFGFLALLAQHQPPQIAALALILLYNFIYLLPLMLVYWGYQALSGSALLQKLEQIMGRIAAYLVPVLLLLLGGWLCWYSLSLGQWTVV</sequence>
<feature type="transmembrane region" description="Helical" evidence="1">
    <location>
        <begin position="198"/>
        <end position="219"/>
    </location>
</feature>
<organism evidence="2 3">
    <name type="scientific">Candidatus Allofournierella pullistercoris</name>
    <dbReference type="NCBI Taxonomy" id="2838597"/>
    <lineage>
        <taxon>Bacteria</taxon>
        <taxon>Bacillati</taxon>
        <taxon>Bacillota</taxon>
        <taxon>Clostridia</taxon>
        <taxon>Eubacteriales</taxon>
        <taxon>Oscillospiraceae</taxon>
        <taxon>Allofournierella</taxon>
    </lineage>
</organism>
<dbReference type="Proteomes" id="UP000713596">
    <property type="component" value="Unassembled WGS sequence"/>
</dbReference>
<dbReference type="InterPro" id="IPR021315">
    <property type="entry name" value="Gap/Sap"/>
</dbReference>
<keyword evidence="1" id="KW-1133">Transmembrane helix</keyword>
<keyword evidence="1" id="KW-0812">Transmembrane</keyword>
<comment type="caution">
    <text evidence="2">The sequence shown here is derived from an EMBL/GenBank/DDBJ whole genome shotgun (WGS) entry which is preliminary data.</text>
</comment>
<keyword evidence="1" id="KW-0472">Membrane</keyword>
<proteinExistence type="predicted"/>
<reference evidence="2" key="1">
    <citation type="journal article" date="2021" name="PeerJ">
        <title>Extensive microbial diversity within the chicken gut microbiome revealed by metagenomics and culture.</title>
        <authorList>
            <person name="Gilroy R."/>
            <person name="Ravi A."/>
            <person name="Getino M."/>
            <person name="Pursley I."/>
            <person name="Horton D.L."/>
            <person name="Alikhan N.F."/>
            <person name="Baker D."/>
            <person name="Gharbi K."/>
            <person name="Hall N."/>
            <person name="Watson M."/>
            <person name="Adriaenssens E.M."/>
            <person name="Foster-Nyarko E."/>
            <person name="Jarju S."/>
            <person name="Secka A."/>
            <person name="Antonio M."/>
            <person name="Oren A."/>
            <person name="Chaudhuri R.R."/>
            <person name="La Ragione R."/>
            <person name="Hildebrand F."/>
            <person name="Pallen M.J."/>
        </authorList>
    </citation>
    <scope>NUCLEOTIDE SEQUENCE</scope>
    <source>
        <strain evidence="2">B5_2728</strain>
    </source>
</reference>
<gene>
    <name evidence="2" type="ORF">H9882_05565</name>
</gene>
<feature type="transmembrane region" description="Helical" evidence="1">
    <location>
        <begin position="81"/>
        <end position="100"/>
    </location>
</feature>
<dbReference type="EMBL" id="JAHLFP010000046">
    <property type="protein sequence ID" value="MBU3806343.1"/>
    <property type="molecule type" value="Genomic_DNA"/>
</dbReference>
<evidence type="ECO:0000313" key="3">
    <source>
        <dbReference type="Proteomes" id="UP000713596"/>
    </source>
</evidence>
<protein>
    <submittedName>
        <fullName evidence="2">GAP family protein</fullName>
    </submittedName>
</protein>
<evidence type="ECO:0000313" key="2">
    <source>
        <dbReference type="EMBL" id="MBU3806343.1"/>
    </source>
</evidence>
<accession>A0A948T2R2</accession>
<dbReference type="AlphaFoldDB" id="A0A948T2R2"/>
<name>A0A948T2R2_9FIRM</name>
<dbReference type="Pfam" id="PF11139">
    <property type="entry name" value="SfLAP"/>
    <property type="match status" value="1"/>
</dbReference>
<evidence type="ECO:0000256" key="1">
    <source>
        <dbReference type="SAM" id="Phobius"/>
    </source>
</evidence>
<feature type="transmembrane region" description="Helical" evidence="1">
    <location>
        <begin position="120"/>
        <end position="148"/>
    </location>
</feature>